<comment type="similarity">
    <text evidence="18">Belongs to the protein kinase superfamily. Ser/Thr protein kinase family. Aurora subfamily.</text>
</comment>
<protein>
    <recommendedName>
        <fullName evidence="17 18">Multifunctional fusion protein</fullName>
    </recommendedName>
    <domain>
        <recommendedName>
            <fullName evidence="17">Secretory carrier-associated membrane protein</fullName>
            <shortName evidence="17">Secretory carrier membrane protein</shortName>
        </recommendedName>
    </domain>
    <domain>
        <recommendedName>
            <fullName evidence="18">Aurora kinase</fullName>
            <ecNumber evidence="18">2.7.11.1</ecNumber>
        </recommendedName>
    </domain>
</protein>
<feature type="binding site" evidence="15">
    <location>
        <position position="113"/>
    </location>
    <ligand>
        <name>ATP</name>
        <dbReference type="ChEBI" id="CHEBI:30616"/>
    </ligand>
</feature>
<keyword evidence="6 18" id="KW-0418">Kinase</keyword>
<feature type="compositionally biased region" description="Polar residues" evidence="19">
    <location>
        <begin position="1"/>
        <end position="13"/>
    </location>
</feature>
<organism evidence="21 22">
    <name type="scientific">Adineta ricciae</name>
    <name type="common">Rotifer</name>
    <dbReference type="NCBI Taxonomy" id="249248"/>
    <lineage>
        <taxon>Eukaryota</taxon>
        <taxon>Metazoa</taxon>
        <taxon>Spiralia</taxon>
        <taxon>Gnathifera</taxon>
        <taxon>Rotifera</taxon>
        <taxon>Eurotatoria</taxon>
        <taxon>Bdelloidea</taxon>
        <taxon>Adinetida</taxon>
        <taxon>Adinetidae</taxon>
        <taxon>Adineta</taxon>
    </lineage>
</organism>
<feature type="binding site" evidence="13">
    <location>
        <position position="90"/>
    </location>
    <ligand>
        <name>ATP</name>
        <dbReference type="ChEBI" id="CHEBI:30616"/>
    </ligand>
</feature>
<dbReference type="PANTHER" id="PTHR24350">
    <property type="entry name" value="SERINE/THREONINE-PROTEIN KINASE IAL-RELATED"/>
    <property type="match status" value="1"/>
</dbReference>
<evidence type="ECO:0000256" key="16">
    <source>
        <dbReference type="RuleBase" id="RU000304"/>
    </source>
</evidence>
<keyword evidence="2 16" id="KW-0723">Serine/threonine-protein kinase</keyword>
<evidence type="ECO:0000256" key="3">
    <source>
        <dbReference type="ARBA" id="ARBA00022679"/>
    </source>
</evidence>
<reference evidence="21" key="1">
    <citation type="submission" date="2021-02" db="EMBL/GenBank/DDBJ databases">
        <authorList>
            <person name="Nowell W R."/>
        </authorList>
    </citation>
    <scope>NUCLEOTIDE SEQUENCE</scope>
</reference>
<keyword evidence="7 13" id="KW-0067">ATP-binding</keyword>
<dbReference type="Gene3D" id="1.10.510.10">
    <property type="entry name" value="Transferase(Phosphotransferase) domain 1"/>
    <property type="match status" value="1"/>
</dbReference>
<dbReference type="InterPro" id="IPR030616">
    <property type="entry name" value="Aur-like"/>
</dbReference>
<name>A0A814XQF5_ADIRI</name>
<comment type="caution">
    <text evidence="17">Lacks conserved residue(s) required for the propagation of feature annotation.</text>
</comment>
<dbReference type="PROSITE" id="PS00108">
    <property type="entry name" value="PROTEIN_KINASE_ST"/>
    <property type="match status" value="1"/>
</dbReference>
<evidence type="ECO:0000256" key="7">
    <source>
        <dbReference type="ARBA" id="ARBA00022840"/>
    </source>
</evidence>
<feature type="compositionally biased region" description="Basic and acidic residues" evidence="19">
    <location>
        <begin position="28"/>
        <end position="38"/>
    </location>
</feature>
<dbReference type="Gene3D" id="3.30.200.20">
    <property type="entry name" value="Phosphorylase Kinase, domain 1"/>
    <property type="match status" value="1"/>
</dbReference>
<evidence type="ECO:0000256" key="5">
    <source>
        <dbReference type="ARBA" id="ARBA00022741"/>
    </source>
</evidence>
<keyword evidence="17" id="KW-0813">Transport</keyword>
<feature type="transmembrane region" description="Helical" evidence="17">
    <location>
        <begin position="407"/>
        <end position="432"/>
    </location>
</feature>
<dbReference type="EMBL" id="CAJNOJ010000159">
    <property type="protein sequence ID" value="CAF1218769.1"/>
    <property type="molecule type" value="Genomic_DNA"/>
</dbReference>
<evidence type="ECO:0000256" key="14">
    <source>
        <dbReference type="PIRSR" id="PIRSR630616-3"/>
    </source>
</evidence>
<evidence type="ECO:0000256" key="13">
    <source>
        <dbReference type="PIRSR" id="PIRSR630616-2"/>
    </source>
</evidence>
<dbReference type="FunFam" id="3.30.200.20:FF:000042">
    <property type="entry name" value="Aurora kinase A"/>
    <property type="match status" value="1"/>
</dbReference>
<dbReference type="InterPro" id="IPR007273">
    <property type="entry name" value="SCAMP"/>
</dbReference>
<feature type="transmembrane region" description="Helical" evidence="17">
    <location>
        <begin position="362"/>
        <end position="395"/>
    </location>
</feature>
<dbReference type="AlphaFoldDB" id="A0A814XQF5"/>
<keyword evidence="9 17" id="KW-0472">Membrane</keyword>
<dbReference type="PROSITE" id="PS50011">
    <property type="entry name" value="PROTEIN_KINASE_DOM"/>
    <property type="match status" value="1"/>
</dbReference>
<proteinExistence type="inferred from homology"/>
<dbReference type="InterPro" id="IPR008271">
    <property type="entry name" value="Ser/Thr_kinase_AS"/>
</dbReference>
<comment type="subcellular location">
    <subcellularLocation>
        <location evidence="1 17">Membrane</location>
        <topology evidence="1 17">Multi-pass membrane protein</topology>
    </subcellularLocation>
</comment>
<feature type="binding site" evidence="13">
    <location>
        <position position="221"/>
    </location>
    <ligand>
        <name>ATP</name>
        <dbReference type="ChEBI" id="CHEBI:30616"/>
    </ligand>
</feature>
<evidence type="ECO:0000256" key="8">
    <source>
        <dbReference type="ARBA" id="ARBA00022989"/>
    </source>
</evidence>
<gene>
    <name evidence="21" type="ORF">EDS130_LOCUS26298</name>
</gene>
<dbReference type="PROSITE" id="PS00107">
    <property type="entry name" value="PROTEIN_KINASE_ATP"/>
    <property type="match status" value="1"/>
</dbReference>
<comment type="caution">
    <text evidence="21">The sequence shown here is derived from an EMBL/GenBank/DDBJ whole genome shotgun (WGS) entry which is preliminary data.</text>
</comment>
<feature type="binding site" evidence="13">
    <location>
        <begin position="207"/>
        <end position="208"/>
    </location>
    <ligand>
        <name>ATP</name>
        <dbReference type="ChEBI" id="CHEBI:30616"/>
    </ligand>
</feature>
<keyword evidence="8 17" id="KW-1133">Transmembrane helix</keyword>
<comment type="catalytic activity">
    <reaction evidence="10 18">
        <text>L-threonyl-[protein] + ATP = O-phospho-L-threonyl-[protein] + ADP + H(+)</text>
        <dbReference type="Rhea" id="RHEA:46608"/>
        <dbReference type="Rhea" id="RHEA-COMP:11060"/>
        <dbReference type="Rhea" id="RHEA-COMP:11605"/>
        <dbReference type="ChEBI" id="CHEBI:15378"/>
        <dbReference type="ChEBI" id="CHEBI:30013"/>
        <dbReference type="ChEBI" id="CHEBI:30616"/>
        <dbReference type="ChEBI" id="CHEBI:61977"/>
        <dbReference type="ChEBI" id="CHEBI:456216"/>
        <dbReference type="EC" id="2.7.11.1"/>
    </reaction>
</comment>
<dbReference type="GO" id="GO:0004674">
    <property type="term" value="F:protein serine/threonine kinase activity"/>
    <property type="evidence" value="ECO:0007669"/>
    <property type="project" value="UniProtKB-KW"/>
</dbReference>
<dbReference type="InterPro" id="IPR017441">
    <property type="entry name" value="Protein_kinase_ATP_BS"/>
</dbReference>
<feature type="domain" description="Protein kinase" evidence="20">
    <location>
        <begin position="80"/>
        <end position="331"/>
    </location>
</feature>
<feature type="region of interest" description="Disordered" evidence="19">
    <location>
        <begin position="1"/>
        <end position="50"/>
    </location>
</feature>
<dbReference type="CDD" id="cd14007">
    <property type="entry name" value="STKc_Aurora"/>
    <property type="match status" value="1"/>
</dbReference>
<comment type="catalytic activity">
    <reaction evidence="11 18">
        <text>L-seryl-[protein] + ATP = O-phospho-L-seryl-[protein] + ADP + H(+)</text>
        <dbReference type="Rhea" id="RHEA:17989"/>
        <dbReference type="Rhea" id="RHEA-COMP:9863"/>
        <dbReference type="Rhea" id="RHEA-COMP:11604"/>
        <dbReference type="ChEBI" id="CHEBI:15378"/>
        <dbReference type="ChEBI" id="CHEBI:29999"/>
        <dbReference type="ChEBI" id="CHEBI:30616"/>
        <dbReference type="ChEBI" id="CHEBI:83421"/>
        <dbReference type="ChEBI" id="CHEBI:456216"/>
        <dbReference type="EC" id="2.7.11.1"/>
    </reaction>
</comment>
<feature type="compositionally biased region" description="Polar residues" evidence="19">
    <location>
        <begin position="41"/>
        <end position="50"/>
    </location>
</feature>
<feature type="active site" description="Proton acceptor" evidence="12">
    <location>
        <position position="203"/>
    </location>
</feature>
<dbReference type="SMART" id="SM00220">
    <property type="entry name" value="S_TKc"/>
    <property type="match status" value="1"/>
</dbReference>
<evidence type="ECO:0000313" key="22">
    <source>
        <dbReference type="Proteomes" id="UP000663852"/>
    </source>
</evidence>
<dbReference type="GO" id="GO:0005524">
    <property type="term" value="F:ATP binding"/>
    <property type="evidence" value="ECO:0007669"/>
    <property type="project" value="UniProtKB-UniRule"/>
</dbReference>
<dbReference type="Proteomes" id="UP000663852">
    <property type="component" value="Unassembled WGS sequence"/>
</dbReference>
<comment type="similarity">
    <text evidence="17">Belongs to the SCAMP family.</text>
</comment>
<evidence type="ECO:0000259" key="20">
    <source>
        <dbReference type="PROSITE" id="PS50011"/>
    </source>
</evidence>
<evidence type="ECO:0000256" key="12">
    <source>
        <dbReference type="PIRSR" id="PIRSR630616-1"/>
    </source>
</evidence>
<evidence type="ECO:0000256" key="9">
    <source>
        <dbReference type="ARBA" id="ARBA00023136"/>
    </source>
</evidence>
<evidence type="ECO:0000256" key="15">
    <source>
        <dbReference type="PROSITE-ProRule" id="PRU10141"/>
    </source>
</evidence>
<feature type="cross-link" description="Glycyl lysine isopeptide (Lys-Gly) (interchain with G-Cter in SUMO2)" evidence="14">
    <location>
        <position position="205"/>
    </location>
</feature>
<evidence type="ECO:0000256" key="17">
    <source>
        <dbReference type="RuleBase" id="RU363122"/>
    </source>
</evidence>
<evidence type="ECO:0000256" key="6">
    <source>
        <dbReference type="ARBA" id="ARBA00022777"/>
    </source>
</evidence>
<dbReference type="InterPro" id="IPR000719">
    <property type="entry name" value="Prot_kinase_dom"/>
</dbReference>
<sequence length="441" mass="49907">MKSSSRSVLQNRNVENRPIPSEYFLGGDSKKHSEDNRKQHTASSSSTSNADLITNHLDETTTATAAASKTPQRQWTINDFEIGAPLGRGRFGHVYCVREKKSKYIVALKAIIKDQISTPRLAKQLISEISIQSRLKHPNILRLYGFFHDEQRIFLLLEYAPGGELYRRMQKEKILKETEAAGYVYQLCNALSYLHSKQIIHRDIKPENILIGIYGILKLADFGWSAESTEANKRTTLCGTLDYLAPEMLNGHGYDEKIDLWCLGVFTYEMIVGKPPFDSPTQQDTIRLIRTIDLSFPPNISQHARDLISQLIRRNPQDRMPLNEVIQHQWIVTNANIKAIDENYEKINRSTSINHKDDKDSAYSFMIFFLIFFIQIVITILQFFGVANLGCGFILMVKLFSSGGSKIIVGIIVMIVTLSFGIVAAADGLLLIKINPTNMGF</sequence>
<dbReference type="GO" id="GO:0015031">
    <property type="term" value="P:protein transport"/>
    <property type="evidence" value="ECO:0007669"/>
    <property type="project" value="InterPro"/>
</dbReference>
<evidence type="ECO:0000256" key="1">
    <source>
        <dbReference type="ARBA" id="ARBA00004141"/>
    </source>
</evidence>
<feature type="binding site" evidence="13">
    <location>
        <begin position="158"/>
        <end position="160"/>
    </location>
    <ligand>
        <name>ATP</name>
        <dbReference type="ChEBI" id="CHEBI:30616"/>
    </ligand>
</feature>
<dbReference type="EC" id="2.7.11.1" evidence="18"/>
<dbReference type="SUPFAM" id="SSF56112">
    <property type="entry name" value="Protein kinase-like (PK-like)"/>
    <property type="match status" value="1"/>
</dbReference>
<evidence type="ECO:0000256" key="18">
    <source>
        <dbReference type="RuleBase" id="RU367134"/>
    </source>
</evidence>
<keyword evidence="3 18" id="KW-0808">Transferase</keyword>
<evidence type="ECO:0000256" key="4">
    <source>
        <dbReference type="ARBA" id="ARBA00022692"/>
    </source>
</evidence>
<dbReference type="Pfam" id="PF00069">
    <property type="entry name" value="Pkinase"/>
    <property type="match status" value="1"/>
</dbReference>
<keyword evidence="4 17" id="KW-0812">Transmembrane</keyword>
<dbReference type="FunFam" id="1.10.510.10:FF:000235">
    <property type="entry name" value="Serine/threonine-protein kinase ark1"/>
    <property type="match status" value="1"/>
</dbReference>
<feature type="binding site" evidence="13">
    <location>
        <position position="109"/>
    </location>
    <ligand>
        <name>ATP</name>
        <dbReference type="ChEBI" id="CHEBI:30616"/>
    </ligand>
</feature>
<evidence type="ECO:0000256" key="10">
    <source>
        <dbReference type="ARBA" id="ARBA00047899"/>
    </source>
</evidence>
<dbReference type="GO" id="GO:0016020">
    <property type="term" value="C:membrane"/>
    <property type="evidence" value="ECO:0007669"/>
    <property type="project" value="UniProtKB-SubCell"/>
</dbReference>
<evidence type="ECO:0000313" key="21">
    <source>
        <dbReference type="EMBL" id="CAF1218769.1"/>
    </source>
</evidence>
<evidence type="ECO:0000256" key="2">
    <source>
        <dbReference type="ARBA" id="ARBA00022527"/>
    </source>
</evidence>
<keyword evidence="5 13" id="KW-0547">Nucleotide-binding</keyword>
<dbReference type="OrthoDB" id="377346at2759"/>
<evidence type="ECO:0000256" key="19">
    <source>
        <dbReference type="SAM" id="MobiDB-lite"/>
    </source>
</evidence>
<dbReference type="InterPro" id="IPR011009">
    <property type="entry name" value="Kinase-like_dom_sf"/>
</dbReference>
<accession>A0A814XQF5</accession>
<evidence type="ECO:0000256" key="11">
    <source>
        <dbReference type="ARBA" id="ARBA00048679"/>
    </source>
</evidence>
<dbReference type="Pfam" id="PF04144">
    <property type="entry name" value="SCAMP"/>
    <property type="match status" value="1"/>
</dbReference>